<feature type="compositionally biased region" description="Low complexity" evidence="2">
    <location>
        <begin position="22"/>
        <end position="43"/>
    </location>
</feature>
<comment type="similarity">
    <text evidence="1">Belongs to the IFRD family.</text>
</comment>
<dbReference type="AlphaFoldDB" id="A0AAX6MDD5"/>
<feature type="compositionally biased region" description="Polar residues" evidence="2">
    <location>
        <begin position="355"/>
        <end position="368"/>
    </location>
</feature>
<accession>A0AAX6MDD5</accession>
<dbReference type="Pfam" id="PF05004">
    <property type="entry name" value="IFRD"/>
    <property type="match status" value="1"/>
</dbReference>
<organism evidence="4 5">
    <name type="scientific">Daldinia eschscholtzii</name>
    <dbReference type="NCBI Taxonomy" id="292717"/>
    <lineage>
        <taxon>Eukaryota</taxon>
        <taxon>Fungi</taxon>
        <taxon>Dikarya</taxon>
        <taxon>Ascomycota</taxon>
        <taxon>Pezizomycotina</taxon>
        <taxon>Sordariomycetes</taxon>
        <taxon>Xylariomycetidae</taxon>
        <taxon>Xylariales</taxon>
        <taxon>Hypoxylaceae</taxon>
        <taxon>Daldinia</taxon>
    </lineage>
</organism>
<dbReference type="Proteomes" id="UP001369815">
    <property type="component" value="Unassembled WGS sequence"/>
</dbReference>
<proteinExistence type="inferred from homology"/>
<reference evidence="4 5" key="1">
    <citation type="journal article" date="2024" name="Front Chem Biol">
        <title>Unveiling the potential of Daldinia eschscholtzii MFLUCC 19-0629 through bioactivity and bioinformatics studies for enhanced sustainable agriculture production.</title>
        <authorList>
            <person name="Brooks S."/>
            <person name="Weaver J.A."/>
            <person name="Klomchit A."/>
            <person name="Alharthi S.A."/>
            <person name="Onlamun T."/>
            <person name="Nurani R."/>
            <person name="Vong T.K."/>
            <person name="Alberti F."/>
            <person name="Greco C."/>
        </authorList>
    </citation>
    <scope>NUCLEOTIDE SEQUENCE [LARGE SCALE GENOMIC DNA]</scope>
    <source>
        <strain evidence="4">MFLUCC 19-0629</strain>
    </source>
</reference>
<name>A0AAX6MDD5_9PEZI</name>
<dbReference type="EMBL" id="JBANMG010000007">
    <property type="protein sequence ID" value="KAK6950708.1"/>
    <property type="molecule type" value="Genomic_DNA"/>
</dbReference>
<dbReference type="PANTHER" id="PTHR12354">
    <property type="entry name" value="INTERFERON-RELATED DEVELOPMENTAL REGULATOR"/>
    <property type="match status" value="1"/>
</dbReference>
<sequence>MHDLRKKIFESGKTVSRKARSRQQSAQASPASSRAASRAASRQASEEEDSSDYEYNESIASSVINSEDGDDLGLTPSAEILHSRIVDLLDQKRDGAQDREEKLTAYTELIRHHPSAEEIDGQMNELIPLLLKTIRGRRTPQGVLWALRALMLTILTTGDESIHDRVYPTLKSLSQDTNYDDDDELVKVATIKAMGISTMCGGGSATAAEELLEFLIEIIESDGHIVEAGDNGPVVATALKTWGFVASGLDDLEEQSSQALEAFTEQLESSDVDVQVAAGSNIALLMEAAREYEEETGESWNLRFDQDGLLRRLNALTRESSKAISKRDRRQLHSSFNSIVTSLEHGKGPGYSTARRFSSNPHTGGNRTDFNDDYQEYGYRQKFRIQNISITIDSWSLSARLEMLKSVLGGGLASHYMNNPVVKDLLSGAKTEYVSSPPRDKISASKLASKSGHGKKAVKGVSD</sequence>
<feature type="compositionally biased region" description="Acidic residues" evidence="2">
    <location>
        <begin position="46"/>
        <end position="55"/>
    </location>
</feature>
<evidence type="ECO:0000313" key="5">
    <source>
        <dbReference type="Proteomes" id="UP001369815"/>
    </source>
</evidence>
<dbReference type="InterPro" id="IPR011989">
    <property type="entry name" value="ARM-like"/>
</dbReference>
<dbReference type="InterPro" id="IPR016024">
    <property type="entry name" value="ARM-type_fold"/>
</dbReference>
<feature type="compositionally biased region" description="Basic and acidic residues" evidence="2">
    <location>
        <begin position="1"/>
        <end position="10"/>
    </location>
</feature>
<dbReference type="SUPFAM" id="SSF48371">
    <property type="entry name" value="ARM repeat"/>
    <property type="match status" value="1"/>
</dbReference>
<feature type="region of interest" description="Disordered" evidence="2">
    <location>
        <begin position="344"/>
        <end position="371"/>
    </location>
</feature>
<feature type="domain" description="Interferon-related developmental regulator N-terminal" evidence="3">
    <location>
        <begin position="70"/>
        <end position="344"/>
    </location>
</feature>
<feature type="region of interest" description="Disordered" evidence="2">
    <location>
        <begin position="433"/>
        <end position="463"/>
    </location>
</feature>
<gene>
    <name evidence="4" type="ORF">Daesc_007233</name>
</gene>
<dbReference type="Gene3D" id="1.25.10.10">
    <property type="entry name" value="Leucine-rich Repeat Variant"/>
    <property type="match status" value="1"/>
</dbReference>
<dbReference type="PANTHER" id="PTHR12354:SF1">
    <property type="entry name" value="INTERFERON-RELATED DEVELOPMENTAL REGULATOR 1"/>
    <property type="match status" value="1"/>
</dbReference>
<keyword evidence="5" id="KW-1185">Reference proteome</keyword>
<evidence type="ECO:0000256" key="2">
    <source>
        <dbReference type="SAM" id="MobiDB-lite"/>
    </source>
</evidence>
<comment type="caution">
    <text evidence="4">The sequence shown here is derived from an EMBL/GenBank/DDBJ whole genome shotgun (WGS) entry which is preliminary data.</text>
</comment>
<evidence type="ECO:0000256" key="1">
    <source>
        <dbReference type="ARBA" id="ARBA00008828"/>
    </source>
</evidence>
<feature type="compositionally biased region" description="Basic residues" evidence="2">
    <location>
        <begin position="452"/>
        <end position="463"/>
    </location>
</feature>
<evidence type="ECO:0000259" key="3">
    <source>
        <dbReference type="Pfam" id="PF05004"/>
    </source>
</evidence>
<dbReference type="InterPro" id="IPR007701">
    <property type="entry name" value="Interferon-rel_develop_reg_N"/>
</dbReference>
<feature type="region of interest" description="Disordered" evidence="2">
    <location>
        <begin position="1"/>
        <end position="55"/>
    </location>
</feature>
<evidence type="ECO:0000313" key="4">
    <source>
        <dbReference type="EMBL" id="KAK6950708.1"/>
    </source>
</evidence>
<dbReference type="InterPro" id="IPR039777">
    <property type="entry name" value="IFRD"/>
</dbReference>
<protein>
    <recommendedName>
        <fullName evidence="3">Interferon-related developmental regulator N-terminal domain-containing protein</fullName>
    </recommendedName>
</protein>